<dbReference type="EMBL" id="BARW01013761">
    <property type="protein sequence ID" value="GAI83332.1"/>
    <property type="molecule type" value="Genomic_DNA"/>
</dbReference>
<sequence>KFEQMSQGGLVRMCEAKGLDHTGDREALIARLVAWEESQPPEPEVEPPAPEPED</sequence>
<evidence type="ECO:0000313" key="1">
    <source>
        <dbReference type="EMBL" id="GAI83332.1"/>
    </source>
</evidence>
<feature type="non-terminal residue" evidence="1">
    <location>
        <position position="1"/>
    </location>
</feature>
<evidence type="ECO:0008006" key="2">
    <source>
        <dbReference type="Google" id="ProtNLM"/>
    </source>
</evidence>
<protein>
    <recommendedName>
        <fullName evidence="2">SAP domain-containing protein</fullName>
    </recommendedName>
</protein>
<name>X1RRI0_9ZZZZ</name>
<gene>
    <name evidence="1" type="ORF">S12H4_24974</name>
</gene>
<organism evidence="1">
    <name type="scientific">marine sediment metagenome</name>
    <dbReference type="NCBI Taxonomy" id="412755"/>
    <lineage>
        <taxon>unclassified sequences</taxon>
        <taxon>metagenomes</taxon>
        <taxon>ecological metagenomes</taxon>
    </lineage>
</organism>
<comment type="caution">
    <text evidence="1">The sequence shown here is derived from an EMBL/GenBank/DDBJ whole genome shotgun (WGS) entry which is preliminary data.</text>
</comment>
<dbReference type="AlphaFoldDB" id="X1RRI0"/>
<accession>X1RRI0</accession>
<proteinExistence type="predicted"/>
<reference evidence="1" key="1">
    <citation type="journal article" date="2014" name="Front. Microbiol.">
        <title>High frequency of phylogenetically diverse reductive dehalogenase-homologous genes in deep subseafloor sedimentary metagenomes.</title>
        <authorList>
            <person name="Kawai M."/>
            <person name="Futagami T."/>
            <person name="Toyoda A."/>
            <person name="Takaki Y."/>
            <person name="Nishi S."/>
            <person name="Hori S."/>
            <person name="Arai W."/>
            <person name="Tsubouchi T."/>
            <person name="Morono Y."/>
            <person name="Uchiyama I."/>
            <person name="Ito T."/>
            <person name="Fujiyama A."/>
            <person name="Inagaki F."/>
            <person name="Takami H."/>
        </authorList>
    </citation>
    <scope>NUCLEOTIDE SEQUENCE</scope>
    <source>
        <strain evidence="1">Expedition CK06-06</strain>
    </source>
</reference>